<dbReference type="AlphaFoldDB" id="A0A2P8DI45"/>
<evidence type="ECO:0000313" key="1">
    <source>
        <dbReference type="EMBL" id="PSK96904.1"/>
    </source>
</evidence>
<keyword evidence="1" id="KW-0378">Hydrolase</keyword>
<proteinExistence type="predicted"/>
<organism evidence="1 2">
    <name type="scientific">Murinocardiopsis flavida</name>
    <dbReference type="NCBI Taxonomy" id="645275"/>
    <lineage>
        <taxon>Bacteria</taxon>
        <taxon>Bacillati</taxon>
        <taxon>Actinomycetota</taxon>
        <taxon>Actinomycetes</taxon>
        <taxon>Streptosporangiales</taxon>
        <taxon>Nocardiopsidaceae</taxon>
        <taxon>Murinocardiopsis</taxon>
    </lineage>
</organism>
<dbReference type="SFLD" id="SFLDG01129">
    <property type="entry name" value="C1.5:_HAD__Beta-PGM__Phosphata"/>
    <property type="match status" value="1"/>
</dbReference>
<dbReference type="GO" id="GO:0006281">
    <property type="term" value="P:DNA repair"/>
    <property type="evidence" value="ECO:0007669"/>
    <property type="project" value="TreeGrafter"/>
</dbReference>
<protein>
    <submittedName>
        <fullName evidence="1">Phosphonatase-like hydrolase</fullName>
    </submittedName>
</protein>
<dbReference type="Gene3D" id="1.10.150.240">
    <property type="entry name" value="Putative phosphatase, domain 2"/>
    <property type="match status" value="1"/>
</dbReference>
<dbReference type="OrthoDB" id="5504491at2"/>
<dbReference type="InterPro" id="IPR050155">
    <property type="entry name" value="HAD-like_hydrolase_sf"/>
</dbReference>
<dbReference type="InterPro" id="IPR023198">
    <property type="entry name" value="PGP-like_dom2"/>
</dbReference>
<dbReference type="GO" id="GO:0005829">
    <property type="term" value="C:cytosol"/>
    <property type="evidence" value="ECO:0007669"/>
    <property type="project" value="TreeGrafter"/>
</dbReference>
<accession>A0A2P8DI45</accession>
<reference evidence="1 2" key="1">
    <citation type="submission" date="2018-03" db="EMBL/GenBank/DDBJ databases">
        <title>Genomic Encyclopedia of Archaeal and Bacterial Type Strains, Phase II (KMG-II): from individual species to whole genera.</title>
        <authorList>
            <person name="Goeker M."/>
        </authorList>
    </citation>
    <scope>NUCLEOTIDE SEQUENCE [LARGE SCALE GENOMIC DNA]</scope>
    <source>
        <strain evidence="1 2">DSM 45312</strain>
    </source>
</reference>
<dbReference type="Pfam" id="PF00702">
    <property type="entry name" value="Hydrolase"/>
    <property type="match status" value="1"/>
</dbReference>
<dbReference type="GO" id="GO:0008967">
    <property type="term" value="F:phosphoglycolate phosphatase activity"/>
    <property type="evidence" value="ECO:0007669"/>
    <property type="project" value="TreeGrafter"/>
</dbReference>
<dbReference type="InterPro" id="IPR036412">
    <property type="entry name" value="HAD-like_sf"/>
</dbReference>
<keyword evidence="2" id="KW-1185">Reference proteome</keyword>
<dbReference type="InterPro" id="IPR022468">
    <property type="entry name" value="PhnX-like"/>
</dbReference>
<dbReference type="RefSeq" id="WP_106583780.1">
    <property type="nucleotide sequence ID" value="NZ_PYGA01000010.1"/>
</dbReference>
<name>A0A2P8DI45_9ACTN</name>
<comment type="caution">
    <text evidence="1">The sequence shown here is derived from an EMBL/GenBank/DDBJ whole genome shotgun (WGS) entry which is preliminary data.</text>
</comment>
<sequence length="227" mass="23377">MIELVVLDMAGTTIEEHGAVYAALGDAAREAGATIGAADVQHWMGADKETALAGLLRTGGRPEPAPETVGAAFDRFRTLLAAAYGARPPEPIPGAADTIAQLRASGVKVALTTGFTRDVAEPLLASLGWQNGVVDAVVCSDEVAAGRPAPHLIHRAMERTGVFDVRTVLSGGDTVVDLVSGHNAGAGEVVGVLTGKLGRAELERHPHTHIVPGVADIPGLLRDRARA</sequence>
<dbReference type="PANTHER" id="PTHR43434:SF19">
    <property type="entry name" value="PHOSPHONOACETALDEHYDE HYDROLASE"/>
    <property type="match status" value="1"/>
</dbReference>
<dbReference type="InterPro" id="IPR023214">
    <property type="entry name" value="HAD_sf"/>
</dbReference>
<gene>
    <name evidence="1" type="ORF">CLV63_110204</name>
</gene>
<dbReference type="Gene3D" id="3.40.50.1000">
    <property type="entry name" value="HAD superfamily/HAD-like"/>
    <property type="match status" value="1"/>
</dbReference>
<dbReference type="Proteomes" id="UP000240542">
    <property type="component" value="Unassembled WGS sequence"/>
</dbReference>
<dbReference type="PANTHER" id="PTHR43434">
    <property type="entry name" value="PHOSPHOGLYCOLATE PHOSPHATASE"/>
    <property type="match status" value="1"/>
</dbReference>
<dbReference type="EMBL" id="PYGA01000010">
    <property type="protein sequence ID" value="PSK96904.1"/>
    <property type="molecule type" value="Genomic_DNA"/>
</dbReference>
<dbReference type="SFLD" id="SFLDS00003">
    <property type="entry name" value="Haloacid_Dehalogenase"/>
    <property type="match status" value="1"/>
</dbReference>
<evidence type="ECO:0000313" key="2">
    <source>
        <dbReference type="Proteomes" id="UP000240542"/>
    </source>
</evidence>
<dbReference type="SUPFAM" id="SSF56784">
    <property type="entry name" value="HAD-like"/>
    <property type="match status" value="1"/>
</dbReference>
<dbReference type="NCBIfam" id="TIGR03351">
    <property type="entry name" value="PhnX-like"/>
    <property type="match status" value="1"/>
</dbReference>